<reference evidence="1 2" key="1">
    <citation type="submission" date="2015-06" db="EMBL/GenBank/DDBJ databases">
        <title>Genome sequencing of Thermotogales isolates from hydrothermal vents.</title>
        <authorList>
            <person name="Haverkamp T.H."/>
            <person name="Kublanov I.V."/>
            <person name="Nesbo C.L."/>
        </authorList>
    </citation>
    <scope>NUCLEOTIDE SEQUENCE [LARGE SCALE GENOMIC DNA]</scope>
    <source>
        <strain evidence="2">ik275mar</strain>
    </source>
</reference>
<comment type="caution">
    <text evidence="1">The sequence shown here is derived from an EMBL/GenBank/DDBJ whole genome shotgun (WGS) entry which is preliminary data.</text>
</comment>
<gene>
    <name evidence="1" type="ORF">XJ44_02385</name>
</gene>
<organism evidence="1 2">
    <name type="scientific">Thermosipho affectus</name>
    <dbReference type="NCBI Taxonomy" id="660294"/>
    <lineage>
        <taxon>Bacteria</taxon>
        <taxon>Thermotogati</taxon>
        <taxon>Thermotogota</taxon>
        <taxon>Thermotogae</taxon>
        <taxon>Thermotogales</taxon>
        <taxon>Fervidobacteriaceae</taxon>
        <taxon>Thermosipho</taxon>
    </lineage>
</organism>
<evidence type="ECO:0000313" key="2">
    <source>
        <dbReference type="Proteomes" id="UP000242616"/>
    </source>
</evidence>
<proteinExistence type="predicted"/>
<accession>A0ABX3IKB3</accession>
<keyword evidence="2" id="KW-1185">Reference proteome</keyword>
<dbReference type="RefSeq" id="WP_077197937.1">
    <property type="nucleotide sequence ID" value="NZ_LBFC01000006.1"/>
</dbReference>
<dbReference type="Proteomes" id="UP000242616">
    <property type="component" value="Unassembled WGS sequence"/>
</dbReference>
<dbReference type="EMBL" id="LBFC01000006">
    <property type="protein sequence ID" value="ONN27835.1"/>
    <property type="molecule type" value="Genomic_DNA"/>
</dbReference>
<sequence>MIKGEKVYSYVKFEHEIEPTYREKIALAKKRSKVKEILFETLKILLSKVDGIFEKLTPEDVYLDGKNLKFSKKWQEEIEKFSKNSDLNAIIQRITESAIHRIKKIENDENTDYFNIKTK</sequence>
<name>A0ABX3IKB3_9BACT</name>
<evidence type="ECO:0000313" key="1">
    <source>
        <dbReference type="EMBL" id="ONN27835.1"/>
    </source>
</evidence>
<protein>
    <submittedName>
        <fullName evidence="1">Uncharacterized protein</fullName>
    </submittedName>
</protein>